<evidence type="ECO:0000256" key="3">
    <source>
        <dbReference type="ARBA" id="ARBA00022692"/>
    </source>
</evidence>
<name>A0ABS4T5M2_9MICC</name>
<keyword evidence="2" id="KW-1003">Cell membrane</keyword>
<keyword evidence="9" id="KW-1185">Reference proteome</keyword>
<dbReference type="Pfam" id="PF00482">
    <property type="entry name" value="T2SSF"/>
    <property type="match status" value="1"/>
</dbReference>
<feature type="transmembrane region" description="Helical" evidence="6">
    <location>
        <begin position="27"/>
        <end position="46"/>
    </location>
</feature>
<gene>
    <name evidence="8" type="ORF">JOF45_002479</name>
</gene>
<keyword evidence="5 6" id="KW-0472">Membrane</keyword>
<reference evidence="8 9" key="1">
    <citation type="submission" date="2021-03" db="EMBL/GenBank/DDBJ databases">
        <title>Sequencing the genomes of 1000 actinobacteria strains.</title>
        <authorList>
            <person name="Klenk H.-P."/>
        </authorList>
    </citation>
    <scope>NUCLEOTIDE SEQUENCE [LARGE SCALE GENOMIC DNA]</scope>
    <source>
        <strain evidence="8 9">DSM 12544</strain>
    </source>
</reference>
<dbReference type="RefSeq" id="WP_210050818.1">
    <property type="nucleotide sequence ID" value="NZ_JAGINX010000001.1"/>
</dbReference>
<feature type="transmembrane region" description="Helical" evidence="6">
    <location>
        <begin position="205"/>
        <end position="229"/>
    </location>
</feature>
<evidence type="ECO:0000256" key="5">
    <source>
        <dbReference type="ARBA" id="ARBA00023136"/>
    </source>
</evidence>
<dbReference type="EMBL" id="JAGINX010000001">
    <property type="protein sequence ID" value="MBP2319460.1"/>
    <property type="molecule type" value="Genomic_DNA"/>
</dbReference>
<proteinExistence type="predicted"/>
<accession>A0ABS4T5M2</accession>
<evidence type="ECO:0000256" key="1">
    <source>
        <dbReference type="ARBA" id="ARBA00004651"/>
    </source>
</evidence>
<sequence>MSELTQGLTAVLAPTQASHLVPPLLPASAGMLVAAAAVLLLIPPAVRLNPSRGRPAEGSSQGALRAGLLGRLGRRRGGPKGSAQNEPVQRCSQAVDAAGLLDLTGALLSSGVGIEAALDRLAACVPGAEPLAHVHRSLTAGTGWETAWSGVGEDSELRVFGEQLAFAHATGAPTVELLQTGARQARAAHRQQAEQRAARLGVQMVIPLGICFLPAFVLLGVVPVVLALVPESLGQMG</sequence>
<dbReference type="InterPro" id="IPR018076">
    <property type="entry name" value="T2SS_GspF_dom"/>
</dbReference>
<organism evidence="8 9">
    <name type="scientific">Nesterenkonia lacusekhoensis</name>
    <dbReference type="NCBI Taxonomy" id="150832"/>
    <lineage>
        <taxon>Bacteria</taxon>
        <taxon>Bacillati</taxon>
        <taxon>Actinomycetota</taxon>
        <taxon>Actinomycetes</taxon>
        <taxon>Micrococcales</taxon>
        <taxon>Micrococcaceae</taxon>
        <taxon>Nesterenkonia</taxon>
    </lineage>
</organism>
<comment type="subcellular location">
    <subcellularLocation>
        <location evidence="1">Cell membrane</location>
        <topology evidence="1">Multi-pass membrane protein</topology>
    </subcellularLocation>
</comment>
<keyword evidence="3 6" id="KW-0812">Transmembrane</keyword>
<dbReference type="PANTHER" id="PTHR35007">
    <property type="entry name" value="INTEGRAL MEMBRANE PROTEIN-RELATED"/>
    <property type="match status" value="1"/>
</dbReference>
<evidence type="ECO:0000256" key="2">
    <source>
        <dbReference type="ARBA" id="ARBA00022475"/>
    </source>
</evidence>
<feature type="domain" description="Type II secretion system protein GspF" evidence="7">
    <location>
        <begin position="101"/>
        <end position="220"/>
    </location>
</feature>
<dbReference type="PANTHER" id="PTHR35007:SF3">
    <property type="entry name" value="POSSIBLE CONSERVED ALANINE RICH MEMBRANE PROTEIN"/>
    <property type="match status" value="1"/>
</dbReference>
<dbReference type="Proteomes" id="UP001519331">
    <property type="component" value="Unassembled WGS sequence"/>
</dbReference>
<evidence type="ECO:0000256" key="4">
    <source>
        <dbReference type="ARBA" id="ARBA00022989"/>
    </source>
</evidence>
<protein>
    <recommendedName>
        <fullName evidence="7">Type II secretion system protein GspF domain-containing protein</fullName>
    </recommendedName>
</protein>
<evidence type="ECO:0000259" key="7">
    <source>
        <dbReference type="Pfam" id="PF00482"/>
    </source>
</evidence>
<evidence type="ECO:0000313" key="9">
    <source>
        <dbReference type="Proteomes" id="UP001519331"/>
    </source>
</evidence>
<keyword evidence="4 6" id="KW-1133">Transmembrane helix</keyword>
<comment type="caution">
    <text evidence="8">The sequence shown here is derived from an EMBL/GenBank/DDBJ whole genome shotgun (WGS) entry which is preliminary data.</text>
</comment>
<evidence type="ECO:0000313" key="8">
    <source>
        <dbReference type="EMBL" id="MBP2319460.1"/>
    </source>
</evidence>
<evidence type="ECO:0000256" key="6">
    <source>
        <dbReference type="SAM" id="Phobius"/>
    </source>
</evidence>